<feature type="region of interest" description="Disordered" evidence="2">
    <location>
        <begin position="342"/>
        <end position="377"/>
    </location>
</feature>
<dbReference type="OrthoDB" id="5377009at2759"/>
<evidence type="ECO:0000256" key="1">
    <source>
        <dbReference type="SAM" id="Coils"/>
    </source>
</evidence>
<accession>A0A8H6R7Y9</accession>
<sequence length="474" mass="52873">MGAPMRYGHHDPFQGVDSTYSTAYHGAEGNLDLTPTVRFNNNNGFEDVRLNDRTRTSPVREGLGSRFLSSLSNAQPTAAAIQRSGSILHGRARSWAAYVPKLNTNSTSSPEKQESQPKPRPQSKIFGDLFNGESAPVQLGVPTSPTKEKEETEFVMEYQPGNFTERPIGGRVRKDSASKTPTPTPMNAGNRKTSWFTRKPTLPAPAPAAVKAVEDDMLNLNINAGLFPHGPADPLSPHAFNDLLLNATNLLQRMQAAYKEKVDYIASIQPEIDAQKEEVDEARTRSEHLKMQLEDIGRKAEEQRQVNEELLIQLSREKVKVQEAQEQAKTIRLVRRDTAETGFDTDSDEMHRRRKRNSGGNASDSGFESDADTSSVFSSHIDTPVSAQYQQQPRLVVTLDHQSQPQVRYASSRDSRMSQQSTAYSATKHNDSAFTAWTTVERLRNENRDLRTQMEEMQCNLQSCIDLVSGATRP</sequence>
<evidence type="ECO:0000256" key="2">
    <source>
        <dbReference type="SAM" id="MobiDB-lite"/>
    </source>
</evidence>
<feature type="region of interest" description="Disordered" evidence="2">
    <location>
        <begin position="102"/>
        <end position="200"/>
    </location>
</feature>
<feature type="compositionally biased region" description="Polar residues" evidence="2">
    <location>
        <begin position="178"/>
        <end position="196"/>
    </location>
</feature>
<organism evidence="3 4">
    <name type="scientific">Pseudocercospora fuligena</name>
    <dbReference type="NCBI Taxonomy" id="685502"/>
    <lineage>
        <taxon>Eukaryota</taxon>
        <taxon>Fungi</taxon>
        <taxon>Dikarya</taxon>
        <taxon>Ascomycota</taxon>
        <taxon>Pezizomycotina</taxon>
        <taxon>Dothideomycetes</taxon>
        <taxon>Dothideomycetidae</taxon>
        <taxon>Mycosphaerellales</taxon>
        <taxon>Mycosphaerellaceae</taxon>
        <taxon>Pseudocercospora</taxon>
    </lineage>
</organism>
<feature type="compositionally biased region" description="Polar residues" evidence="2">
    <location>
        <begin position="417"/>
        <end position="427"/>
    </location>
</feature>
<evidence type="ECO:0000313" key="3">
    <source>
        <dbReference type="EMBL" id="KAF7186990.1"/>
    </source>
</evidence>
<keyword evidence="4" id="KW-1185">Reference proteome</keyword>
<comment type="caution">
    <text evidence="3">The sequence shown here is derived from an EMBL/GenBank/DDBJ whole genome shotgun (WGS) entry which is preliminary data.</text>
</comment>
<keyword evidence="1" id="KW-0175">Coiled coil</keyword>
<feature type="compositionally biased region" description="Polar residues" evidence="2">
    <location>
        <begin position="358"/>
        <end position="377"/>
    </location>
</feature>
<dbReference type="EMBL" id="JABCIY010000241">
    <property type="protein sequence ID" value="KAF7186990.1"/>
    <property type="molecule type" value="Genomic_DNA"/>
</dbReference>
<name>A0A8H6R7Y9_9PEZI</name>
<gene>
    <name evidence="3" type="ORF">HII31_11599</name>
</gene>
<feature type="coiled-coil region" evidence="1">
    <location>
        <begin position="272"/>
        <end position="327"/>
    </location>
</feature>
<dbReference type="AlphaFoldDB" id="A0A8H6R7Y9"/>
<protein>
    <submittedName>
        <fullName evidence="3">Uncharacterized protein</fullName>
    </submittedName>
</protein>
<reference evidence="3" key="1">
    <citation type="submission" date="2020-04" db="EMBL/GenBank/DDBJ databases">
        <title>Draft genome resource of the tomato pathogen Pseudocercospora fuligena.</title>
        <authorList>
            <person name="Zaccaron A."/>
        </authorList>
    </citation>
    <scope>NUCLEOTIDE SEQUENCE</scope>
    <source>
        <strain evidence="3">PF001</strain>
    </source>
</reference>
<feature type="region of interest" description="Disordered" evidence="2">
    <location>
        <begin position="399"/>
        <end position="427"/>
    </location>
</feature>
<proteinExistence type="predicted"/>
<dbReference type="Proteomes" id="UP000660729">
    <property type="component" value="Unassembled WGS sequence"/>
</dbReference>
<evidence type="ECO:0000313" key="4">
    <source>
        <dbReference type="Proteomes" id="UP000660729"/>
    </source>
</evidence>